<dbReference type="Proteomes" id="UP000054007">
    <property type="component" value="Unassembled WGS sequence"/>
</dbReference>
<sequence>MTTQVTDQLAALQLEKKKPKIKGTISIGGWEIPVSTLNKSLKLSMMMRNGQPFRTLPMAYFPCAKVHHFPPRFEYGVVLRDAAEIRAFAACLKIPTDGLSSPSLVLKSSQALSKRCQAMEGWPLDYKLIRINFIETRQDYYVLYAVTNYSVLRDVITVSKLLPRVVREMGWHCEAAWHFSSDNKGKILEREDWSIKLGAKQRQPCICWNCV</sequence>
<keyword evidence="2" id="KW-1185">Reference proteome</keyword>
<organism evidence="1 2">
    <name type="scientific">Cylindrobasidium torrendii FP15055 ss-10</name>
    <dbReference type="NCBI Taxonomy" id="1314674"/>
    <lineage>
        <taxon>Eukaryota</taxon>
        <taxon>Fungi</taxon>
        <taxon>Dikarya</taxon>
        <taxon>Basidiomycota</taxon>
        <taxon>Agaricomycotina</taxon>
        <taxon>Agaricomycetes</taxon>
        <taxon>Agaricomycetidae</taxon>
        <taxon>Agaricales</taxon>
        <taxon>Marasmiineae</taxon>
        <taxon>Physalacriaceae</taxon>
        <taxon>Cylindrobasidium</taxon>
    </lineage>
</organism>
<evidence type="ECO:0000313" key="1">
    <source>
        <dbReference type="EMBL" id="KIY62936.1"/>
    </source>
</evidence>
<dbReference type="EMBL" id="KN880736">
    <property type="protein sequence ID" value="KIY62936.1"/>
    <property type="molecule type" value="Genomic_DNA"/>
</dbReference>
<gene>
    <name evidence="1" type="ORF">CYLTODRAFT_426538</name>
</gene>
<name>A0A0D7B089_9AGAR</name>
<dbReference type="AlphaFoldDB" id="A0A0D7B089"/>
<protein>
    <submittedName>
        <fullName evidence="1">Uncharacterized protein</fullName>
    </submittedName>
</protein>
<evidence type="ECO:0000313" key="2">
    <source>
        <dbReference type="Proteomes" id="UP000054007"/>
    </source>
</evidence>
<reference evidence="1 2" key="1">
    <citation type="journal article" date="2015" name="Fungal Genet. Biol.">
        <title>Evolution of novel wood decay mechanisms in Agaricales revealed by the genome sequences of Fistulina hepatica and Cylindrobasidium torrendii.</title>
        <authorList>
            <person name="Floudas D."/>
            <person name="Held B.W."/>
            <person name="Riley R."/>
            <person name="Nagy L.G."/>
            <person name="Koehler G."/>
            <person name="Ransdell A.S."/>
            <person name="Younus H."/>
            <person name="Chow J."/>
            <person name="Chiniquy J."/>
            <person name="Lipzen A."/>
            <person name="Tritt A."/>
            <person name="Sun H."/>
            <person name="Haridas S."/>
            <person name="LaButti K."/>
            <person name="Ohm R.A."/>
            <person name="Kues U."/>
            <person name="Blanchette R.A."/>
            <person name="Grigoriev I.V."/>
            <person name="Minto R.E."/>
            <person name="Hibbett D.S."/>
        </authorList>
    </citation>
    <scope>NUCLEOTIDE SEQUENCE [LARGE SCALE GENOMIC DNA]</scope>
    <source>
        <strain evidence="1 2">FP15055 ss-10</strain>
    </source>
</reference>
<accession>A0A0D7B089</accession>
<proteinExistence type="predicted"/>